<dbReference type="HOGENOM" id="CLU_1090341_0_0_1"/>
<keyword evidence="3" id="KW-1185">Reference proteome</keyword>
<name>A0A0C3PLE1_PHLG1</name>
<dbReference type="AlphaFoldDB" id="A0A0C3PLE1"/>
<evidence type="ECO:0000313" key="2">
    <source>
        <dbReference type="EMBL" id="KIP07263.1"/>
    </source>
</evidence>
<feature type="region of interest" description="Disordered" evidence="1">
    <location>
        <begin position="107"/>
        <end position="133"/>
    </location>
</feature>
<evidence type="ECO:0000256" key="1">
    <source>
        <dbReference type="SAM" id="MobiDB-lite"/>
    </source>
</evidence>
<reference evidence="2 3" key="1">
    <citation type="journal article" date="2014" name="PLoS Genet.">
        <title>Analysis of the Phlebiopsis gigantea genome, transcriptome and secretome provides insight into its pioneer colonization strategies of wood.</title>
        <authorList>
            <person name="Hori C."/>
            <person name="Ishida T."/>
            <person name="Igarashi K."/>
            <person name="Samejima M."/>
            <person name="Suzuki H."/>
            <person name="Master E."/>
            <person name="Ferreira P."/>
            <person name="Ruiz-Duenas F.J."/>
            <person name="Held B."/>
            <person name="Canessa P."/>
            <person name="Larrondo L.F."/>
            <person name="Schmoll M."/>
            <person name="Druzhinina I.S."/>
            <person name="Kubicek C.P."/>
            <person name="Gaskell J.A."/>
            <person name="Kersten P."/>
            <person name="St John F."/>
            <person name="Glasner J."/>
            <person name="Sabat G."/>
            <person name="Splinter BonDurant S."/>
            <person name="Syed K."/>
            <person name="Yadav J."/>
            <person name="Mgbeahuruike A.C."/>
            <person name="Kovalchuk A."/>
            <person name="Asiegbu F.O."/>
            <person name="Lackner G."/>
            <person name="Hoffmeister D."/>
            <person name="Rencoret J."/>
            <person name="Gutierrez A."/>
            <person name="Sun H."/>
            <person name="Lindquist E."/>
            <person name="Barry K."/>
            <person name="Riley R."/>
            <person name="Grigoriev I.V."/>
            <person name="Henrissat B."/>
            <person name="Kues U."/>
            <person name="Berka R.M."/>
            <person name="Martinez A.T."/>
            <person name="Covert S.F."/>
            <person name="Blanchette R.A."/>
            <person name="Cullen D."/>
        </authorList>
    </citation>
    <scope>NUCLEOTIDE SEQUENCE [LARGE SCALE GENOMIC DNA]</scope>
    <source>
        <strain evidence="2 3">11061_1 CR5-6</strain>
    </source>
</reference>
<proteinExistence type="predicted"/>
<accession>A0A0C3PLE1</accession>
<evidence type="ECO:0000313" key="3">
    <source>
        <dbReference type="Proteomes" id="UP000053257"/>
    </source>
</evidence>
<dbReference type="Proteomes" id="UP000053257">
    <property type="component" value="Unassembled WGS sequence"/>
</dbReference>
<sequence>MNEQEVCRPGTCSAEGDRAERMICGRDGVRGHDAWLGEWRRRGGAACGMAGEADERPHASQDDPRGVVGHERGWDKQQAVCCCAMLAEFVTPEPEARGLVQKPAVHTDSLSAGGSEPRAADGSGGRAAQQWPRVDGHRPCRGTCFIHSPVGESDTGLRRAQLCEVEGLFQRRTRDEGTTTRPAGVAHPDAEGGVQCDMSHRSPSCGPCDDAIAGDALVDRAQVNWAGIPVRGRWLAAPSLSRDREDGIGRGCSHP</sequence>
<dbReference type="EMBL" id="KN840500">
    <property type="protein sequence ID" value="KIP07263.1"/>
    <property type="molecule type" value="Genomic_DNA"/>
</dbReference>
<organism evidence="2 3">
    <name type="scientific">Phlebiopsis gigantea (strain 11061_1 CR5-6)</name>
    <name type="common">White-rot fungus</name>
    <name type="synonym">Peniophora gigantea</name>
    <dbReference type="NCBI Taxonomy" id="745531"/>
    <lineage>
        <taxon>Eukaryota</taxon>
        <taxon>Fungi</taxon>
        <taxon>Dikarya</taxon>
        <taxon>Basidiomycota</taxon>
        <taxon>Agaricomycotina</taxon>
        <taxon>Agaricomycetes</taxon>
        <taxon>Polyporales</taxon>
        <taxon>Phanerochaetaceae</taxon>
        <taxon>Phlebiopsis</taxon>
    </lineage>
</organism>
<protein>
    <submittedName>
        <fullName evidence="2">Uncharacterized protein</fullName>
    </submittedName>
</protein>
<feature type="region of interest" description="Disordered" evidence="1">
    <location>
        <begin position="174"/>
        <end position="198"/>
    </location>
</feature>
<gene>
    <name evidence="2" type="ORF">PHLGIDRAFT_424815</name>
</gene>